<dbReference type="PANTHER" id="PTHR33823:SF4">
    <property type="entry name" value="GENERAL STRESS PROTEIN 16O"/>
    <property type="match status" value="1"/>
</dbReference>
<accession>A0A1I1D0B0</accession>
<dbReference type="Pfam" id="PF01258">
    <property type="entry name" value="zf-dskA_traR"/>
    <property type="match status" value="1"/>
</dbReference>
<feature type="domain" description="Zinc finger DksA/TraR C4-type" evidence="5">
    <location>
        <begin position="79"/>
        <end position="107"/>
    </location>
</feature>
<evidence type="ECO:0000259" key="5">
    <source>
        <dbReference type="Pfam" id="PF01258"/>
    </source>
</evidence>
<dbReference type="PROSITE" id="PS51128">
    <property type="entry name" value="ZF_DKSA_2"/>
    <property type="match status" value="1"/>
</dbReference>
<name>A0A1I1D0B0_BREAD</name>
<keyword evidence="2" id="KW-0863">Zinc-finger</keyword>
<dbReference type="Gene3D" id="1.20.120.910">
    <property type="entry name" value="DksA, coiled-coil domain"/>
    <property type="match status" value="1"/>
</dbReference>
<dbReference type="EMBL" id="FOKY01000001">
    <property type="protein sequence ID" value="SFB67792.1"/>
    <property type="molecule type" value="Genomic_DNA"/>
</dbReference>
<organism evidence="6 7">
    <name type="scientific">Brevinema andersonii</name>
    <dbReference type="NCBI Taxonomy" id="34097"/>
    <lineage>
        <taxon>Bacteria</taxon>
        <taxon>Pseudomonadati</taxon>
        <taxon>Spirochaetota</taxon>
        <taxon>Spirochaetia</taxon>
        <taxon>Brevinematales</taxon>
        <taxon>Brevinemataceae</taxon>
        <taxon>Brevinema</taxon>
    </lineage>
</organism>
<keyword evidence="1" id="KW-0479">Metal-binding</keyword>
<proteinExistence type="predicted"/>
<evidence type="ECO:0000313" key="6">
    <source>
        <dbReference type="EMBL" id="SFB67792.1"/>
    </source>
</evidence>
<dbReference type="GO" id="GO:0008270">
    <property type="term" value="F:zinc ion binding"/>
    <property type="evidence" value="ECO:0007669"/>
    <property type="project" value="UniProtKB-KW"/>
</dbReference>
<dbReference type="STRING" id="34097.SAMN02745150_00107"/>
<dbReference type="SUPFAM" id="SSF109635">
    <property type="entry name" value="DnaK suppressor protein DksA, alpha-hairpin domain"/>
    <property type="match status" value="1"/>
</dbReference>
<sequence length="110" mass="12560">MLTQEQLAFFHKKLTDLKSELIETIIGELEDEESPFNIQGDMADKAEALTYVAVSEELTASQRNTLDKIDRALKRIEDGLFGKCLICDKPIELERLEAIPYAETCKEHMK</sequence>
<keyword evidence="3" id="KW-0862">Zinc</keyword>
<dbReference type="InterPro" id="IPR037187">
    <property type="entry name" value="DnaK_N"/>
</dbReference>
<evidence type="ECO:0000313" key="7">
    <source>
        <dbReference type="Proteomes" id="UP000240042"/>
    </source>
</evidence>
<evidence type="ECO:0000256" key="3">
    <source>
        <dbReference type="ARBA" id="ARBA00022833"/>
    </source>
</evidence>
<evidence type="ECO:0000256" key="1">
    <source>
        <dbReference type="ARBA" id="ARBA00022723"/>
    </source>
</evidence>
<protein>
    <submittedName>
        <fullName evidence="6">Transcriptional regulator, TraR/DksA family</fullName>
    </submittedName>
</protein>
<keyword evidence="7" id="KW-1185">Reference proteome</keyword>
<dbReference type="SUPFAM" id="SSF57716">
    <property type="entry name" value="Glucocorticoid receptor-like (DNA-binding domain)"/>
    <property type="match status" value="1"/>
</dbReference>
<dbReference type="PANTHER" id="PTHR33823">
    <property type="entry name" value="RNA POLYMERASE-BINDING TRANSCRIPTION FACTOR DKSA-RELATED"/>
    <property type="match status" value="1"/>
</dbReference>
<dbReference type="RefSeq" id="WP_092317099.1">
    <property type="nucleotide sequence ID" value="NZ_FOKY01000001.1"/>
</dbReference>
<gene>
    <name evidence="6" type="ORF">SAMN02745150_00107</name>
</gene>
<dbReference type="InterPro" id="IPR000962">
    <property type="entry name" value="Znf_DskA_TraR"/>
</dbReference>
<dbReference type="AlphaFoldDB" id="A0A1I1D0B0"/>
<evidence type="ECO:0000256" key="2">
    <source>
        <dbReference type="ARBA" id="ARBA00022771"/>
    </source>
</evidence>
<dbReference type="Proteomes" id="UP000240042">
    <property type="component" value="Unassembled WGS sequence"/>
</dbReference>
<feature type="zinc finger region" description="dksA C4-type" evidence="4">
    <location>
        <begin position="84"/>
        <end position="108"/>
    </location>
</feature>
<evidence type="ECO:0000256" key="4">
    <source>
        <dbReference type="PROSITE-ProRule" id="PRU00510"/>
    </source>
</evidence>
<reference evidence="7" key="1">
    <citation type="submission" date="2016-10" db="EMBL/GenBank/DDBJ databases">
        <authorList>
            <person name="Varghese N."/>
            <person name="Submissions S."/>
        </authorList>
    </citation>
    <scope>NUCLEOTIDE SEQUENCE [LARGE SCALE GENOMIC DNA]</scope>
    <source>
        <strain evidence="7">ATCC 43811</strain>
    </source>
</reference>